<organism evidence="13 14">
    <name type="scientific">Cottoperca gobio</name>
    <name type="common">Frogmouth</name>
    <name type="synonym">Aphritis gobio</name>
    <dbReference type="NCBI Taxonomy" id="56716"/>
    <lineage>
        <taxon>Eukaryota</taxon>
        <taxon>Metazoa</taxon>
        <taxon>Chordata</taxon>
        <taxon>Craniata</taxon>
        <taxon>Vertebrata</taxon>
        <taxon>Euteleostomi</taxon>
        <taxon>Actinopterygii</taxon>
        <taxon>Neopterygii</taxon>
        <taxon>Teleostei</taxon>
        <taxon>Neoteleostei</taxon>
        <taxon>Acanthomorphata</taxon>
        <taxon>Eupercaria</taxon>
        <taxon>Perciformes</taxon>
        <taxon>Notothenioidei</taxon>
        <taxon>Bovichtidae</taxon>
        <taxon>Cottoperca</taxon>
    </lineage>
</organism>
<gene>
    <name evidence="14" type="primary">LOC115023036</name>
</gene>
<evidence type="ECO:0000256" key="1">
    <source>
        <dbReference type="ARBA" id="ARBA00003263"/>
    </source>
</evidence>
<evidence type="ECO:0000256" key="4">
    <source>
        <dbReference type="ARBA" id="ARBA00022737"/>
    </source>
</evidence>
<dbReference type="Pfam" id="PF00046">
    <property type="entry name" value="Homeodomain"/>
    <property type="match status" value="1"/>
</dbReference>
<dbReference type="GO" id="GO:0000981">
    <property type="term" value="F:DNA-binding transcription factor activity, RNA polymerase II-specific"/>
    <property type="evidence" value="ECO:0007669"/>
    <property type="project" value="TreeGrafter"/>
</dbReference>
<evidence type="ECO:0000256" key="8">
    <source>
        <dbReference type="ARBA" id="ARBA00023242"/>
    </source>
</evidence>
<evidence type="ECO:0000259" key="12">
    <source>
        <dbReference type="PROSITE" id="PS50157"/>
    </source>
</evidence>
<dbReference type="GeneID" id="115023036"/>
<dbReference type="KEGG" id="cgob:115023036"/>
<protein>
    <submittedName>
        <fullName evidence="14">Zinc finger E-box-binding homeobox 1-like</fullName>
    </submittedName>
</protein>
<dbReference type="SUPFAM" id="SSF57667">
    <property type="entry name" value="beta-beta-alpha zinc fingers"/>
    <property type="match status" value="2"/>
</dbReference>
<dbReference type="GO" id="GO:0000978">
    <property type="term" value="F:RNA polymerase II cis-regulatory region sequence-specific DNA binding"/>
    <property type="evidence" value="ECO:0007669"/>
    <property type="project" value="TreeGrafter"/>
</dbReference>
<evidence type="ECO:0000256" key="3">
    <source>
        <dbReference type="ARBA" id="ARBA00022723"/>
    </source>
</evidence>
<dbReference type="Proteomes" id="UP000504630">
    <property type="component" value="Chromosome 17"/>
</dbReference>
<dbReference type="InParanoid" id="A0A6J2RKK1"/>
<evidence type="ECO:0000256" key="6">
    <source>
        <dbReference type="ARBA" id="ARBA00022833"/>
    </source>
</evidence>
<dbReference type="GO" id="GO:0008270">
    <property type="term" value="F:zinc ion binding"/>
    <property type="evidence" value="ECO:0007669"/>
    <property type="project" value="UniProtKB-KW"/>
</dbReference>
<keyword evidence="13" id="KW-1185">Reference proteome</keyword>
<keyword evidence="8 10" id="KW-0539">Nucleus</keyword>
<evidence type="ECO:0000256" key="11">
    <source>
        <dbReference type="SAM" id="MobiDB-lite"/>
    </source>
</evidence>
<evidence type="ECO:0000313" key="14">
    <source>
        <dbReference type="RefSeq" id="XP_029310037.1"/>
    </source>
</evidence>
<dbReference type="PANTHER" id="PTHR24391">
    <property type="entry name" value="HISTONE H4 TRANSCRIPTION FACTOR-RELATED"/>
    <property type="match status" value="1"/>
</dbReference>
<feature type="region of interest" description="Disordered" evidence="11">
    <location>
        <begin position="140"/>
        <end position="176"/>
    </location>
</feature>
<dbReference type="GO" id="GO:0005634">
    <property type="term" value="C:nucleus"/>
    <property type="evidence" value="ECO:0007669"/>
    <property type="project" value="UniProtKB-SubCell"/>
</dbReference>
<dbReference type="PANTHER" id="PTHR24391:SF17">
    <property type="entry name" value="ZINC FINGER E-BOX-BINDING HOMEOBOX 1"/>
    <property type="match status" value="1"/>
</dbReference>
<dbReference type="RefSeq" id="XP_029310037.1">
    <property type="nucleotide sequence ID" value="XM_029454177.1"/>
</dbReference>
<sequence>METEAVKQREITSDARTAQMPKVNSTSTCLLCDDCPDELEALHLLQHYKAANGEAIDSAVLDPSFAALLSGAGVTLEDDLLSPLKTYFASNANPSEKELTKISESVSIPVDVVRKWFAKMNSGTVVGKYHNLATAVSMKTETTNSSSEDASNQNGDAEEDSSQQKASSQSGSAFLSDSSLNTGDLVDVKSESEIAALEIFTPTTPPAKQQELLLNLTGLRKEQLEGRSISVTTPQIGRHVNIDTAQLRTLATIAGQGDVRCLTAINTTMNCPILIPELAYTTITSFSNATGEKTIVLNVHKQEKRLDSSSDGVSTVEEQNDSDSTALMEKQQLEKSGAYKCDICSKVFQKYYMLVRHKFEHLGSSWFSHDVSSVEEKKDSAAVMKEQQLEKSSVYPCDICSKVFHNFFTLVRHKYEHTGKRPH</sequence>
<feature type="domain" description="C2H2-type" evidence="12">
    <location>
        <begin position="339"/>
        <end position="366"/>
    </location>
</feature>
<dbReference type="PROSITE" id="PS00028">
    <property type="entry name" value="ZINC_FINGER_C2H2_1"/>
    <property type="match status" value="2"/>
</dbReference>
<dbReference type="Gene3D" id="3.30.160.60">
    <property type="entry name" value="Classic Zinc Finger"/>
    <property type="match status" value="1"/>
</dbReference>
<feature type="compositionally biased region" description="Polar residues" evidence="11">
    <location>
        <begin position="140"/>
        <end position="155"/>
    </location>
</feature>
<evidence type="ECO:0000256" key="10">
    <source>
        <dbReference type="RuleBase" id="RU000682"/>
    </source>
</evidence>
<proteinExistence type="predicted"/>
<dbReference type="SUPFAM" id="SSF46689">
    <property type="entry name" value="Homeodomain-like"/>
    <property type="match status" value="1"/>
</dbReference>
<keyword evidence="5 9" id="KW-0863">Zinc-finger</keyword>
<evidence type="ECO:0000256" key="9">
    <source>
        <dbReference type="PROSITE-ProRule" id="PRU00042"/>
    </source>
</evidence>
<evidence type="ECO:0000256" key="2">
    <source>
        <dbReference type="ARBA" id="ARBA00004123"/>
    </source>
</evidence>
<dbReference type="Gene3D" id="1.10.10.60">
    <property type="entry name" value="Homeodomain-like"/>
    <property type="match status" value="1"/>
</dbReference>
<keyword evidence="7 10" id="KW-0238">DNA-binding</keyword>
<dbReference type="InterPro" id="IPR001356">
    <property type="entry name" value="HD"/>
</dbReference>
<evidence type="ECO:0000313" key="13">
    <source>
        <dbReference type="Proteomes" id="UP000504630"/>
    </source>
</evidence>
<dbReference type="PROSITE" id="PS50157">
    <property type="entry name" value="ZINC_FINGER_C2H2_2"/>
    <property type="match status" value="2"/>
</dbReference>
<comment type="function">
    <text evidence="1">Sequence-specific transcription factor which is part of a developmental regulatory system that provides cells with specific positional identities on the anterior-posterior axis.</text>
</comment>
<keyword evidence="3" id="KW-0479">Metal-binding</keyword>
<dbReference type="InterPro" id="IPR051574">
    <property type="entry name" value="ZnF_E-box_Homeobox"/>
</dbReference>
<dbReference type="InterPro" id="IPR009057">
    <property type="entry name" value="Homeodomain-like_sf"/>
</dbReference>
<dbReference type="SMART" id="SM00355">
    <property type="entry name" value="ZnF_C2H2"/>
    <property type="match status" value="2"/>
</dbReference>
<dbReference type="FunFam" id="3.30.160.60:FF:000744">
    <property type="entry name" value="zinc finger E-box-binding homeobox 1"/>
    <property type="match status" value="1"/>
</dbReference>
<accession>A0A6J2RKK1</accession>
<keyword evidence="10" id="KW-0371">Homeobox</keyword>
<keyword evidence="4" id="KW-0677">Repeat</keyword>
<evidence type="ECO:0000256" key="7">
    <source>
        <dbReference type="ARBA" id="ARBA00023125"/>
    </source>
</evidence>
<feature type="compositionally biased region" description="Low complexity" evidence="11">
    <location>
        <begin position="163"/>
        <end position="173"/>
    </location>
</feature>
<reference evidence="14" key="1">
    <citation type="submission" date="2025-08" db="UniProtKB">
        <authorList>
            <consortium name="RefSeq"/>
        </authorList>
    </citation>
    <scope>IDENTIFICATION</scope>
</reference>
<dbReference type="InterPro" id="IPR036236">
    <property type="entry name" value="Znf_C2H2_sf"/>
</dbReference>
<feature type="domain" description="C2H2-type" evidence="12">
    <location>
        <begin position="395"/>
        <end position="422"/>
    </location>
</feature>
<keyword evidence="6" id="KW-0862">Zinc</keyword>
<dbReference type="OrthoDB" id="427030at2759"/>
<dbReference type="AlphaFoldDB" id="A0A6J2RKK1"/>
<dbReference type="GO" id="GO:0000122">
    <property type="term" value="P:negative regulation of transcription by RNA polymerase II"/>
    <property type="evidence" value="ECO:0007669"/>
    <property type="project" value="UniProtKB-ARBA"/>
</dbReference>
<evidence type="ECO:0000256" key="5">
    <source>
        <dbReference type="ARBA" id="ARBA00022771"/>
    </source>
</evidence>
<dbReference type="InterPro" id="IPR013087">
    <property type="entry name" value="Znf_C2H2_type"/>
</dbReference>
<comment type="subcellular location">
    <subcellularLocation>
        <location evidence="2 10">Nucleus</location>
    </subcellularLocation>
</comment>
<name>A0A6J2RKK1_COTGO</name>
<dbReference type="Pfam" id="PF13912">
    <property type="entry name" value="zf-C2H2_6"/>
    <property type="match status" value="2"/>
</dbReference>